<organism evidence="1 2">
    <name type="scientific">Lucilia cuprina</name>
    <name type="common">Green bottle fly</name>
    <name type="synonym">Australian sheep blowfly</name>
    <dbReference type="NCBI Taxonomy" id="7375"/>
    <lineage>
        <taxon>Eukaryota</taxon>
        <taxon>Metazoa</taxon>
        <taxon>Ecdysozoa</taxon>
        <taxon>Arthropoda</taxon>
        <taxon>Hexapoda</taxon>
        <taxon>Insecta</taxon>
        <taxon>Pterygota</taxon>
        <taxon>Neoptera</taxon>
        <taxon>Endopterygota</taxon>
        <taxon>Diptera</taxon>
        <taxon>Brachycera</taxon>
        <taxon>Muscomorpha</taxon>
        <taxon>Oestroidea</taxon>
        <taxon>Calliphoridae</taxon>
        <taxon>Luciliinae</taxon>
        <taxon>Lucilia</taxon>
    </lineage>
</organism>
<evidence type="ECO:0000313" key="1">
    <source>
        <dbReference type="EMBL" id="KNC25856.1"/>
    </source>
</evidence>
<keyword evidence="2" id="KW-1185">Reference proteome</keyword>
<gene>
    <name evidence="1" type="ORF">FF38_08182</name>
</gene>
<sequence length="166" mass="18545">MQFKSISQQDTKPKMKTLSVLLLTACIFAGVEQIYAEPKAKTNPLGKKVAGNAVDIIKDKINAFKLSLSEDKEIHPVLKEAAKYIKPQLCANEDIDVSCISGFNDRFANFLYKMEHNIVLDECQTVEGKSNKFCIVLPKAMSEGYAIIIDMVKLTMEYCKNKQSSA</sequence>
<name>A0A0L0C0R5_LUCCU</name>
<evidence type="ECO:0000313" key="2">
    <source>
        <dbReference type="Proteomes" id="UP000037069"/>
    </source>
</evidence>
<dbReference type="Proteomes" id="UP000037069">
    <property type="component" value="Unassembled WGS sequence"/>
</dbReference>
<comment type="caution">
    <text evidence="1">The sequence shown here is derived from an EMBL/GenBank/DDBJ whole genome shotgun (WGS) entry which is preliminary data.</text>
</comment>
<dbReference type="EMBL" id="JRES01001065">
    <property type="protein sequence ID" value="KNC25856.1"/>
    <property type="molecule type" value="Genomic_DNA"/>
</dbReference>
<proteinExistence type="predicted"/>
<accession>A0A0L0C0R5</accession>
<reference evidence="1 2" key="1">
    <citation type="journal article" date="2015" name="Nat. Commun.">
        <title>Lucilia cuprina genome unlocks parasitic fly biology to underpin future interventions.</title>
        <authorList>
            <person name="Anstead C.A."/>
            <person name="Korhonen P.K."/>
            <person name="Young N.D."/>
            <person name="Hall R.S."/>
            <person name="Jex A.R."/>
            <person name="Murali S.C."/>
            <person name="Hughes D.S."/>
            <person name="Lee S.F."/>
            <person name="Perry T."/>
            <person name="Stroehlein A.J."/>
            <person name="Ansell B.R."/>
            <person name="Breugelmans B."/>
            <person name="Hofmann A."/>
            <person name="Qu J."/>
            <person name="Dugan S."/>
            <person name="Lee S.L."/>
            <person name="Chao H."/>
            <person name="Dinh H."/>
            <person name="Han Y."/>
            <person name="Doddapaneni H.V."/>
            <person name="Worley K.C."/>
            <person name="Muzny D.M."/>
            <person name="Ioannidis P."/>
            <person name="Waterhouse R.M."/>
            <person name="Zdobnov E.M."/>
            <person name="James P.J."/>
            <person name="Bagnall N.H."/>
            <person name="Kotze A.C."/>
            <person name="Gibbs R.A."/>
            <person name="Richards S."/>
            <person name="Batterham P."/>
            <person name="Gasser R.B."/>
        </authorList>
    </citation>
    <scope>NUCLEOTIDE SEQUENCE [LARGE SCALE GENOMIC DNA]</scope>
    <source>
        <strain evidence="1 2">LS</strain>
        <tissue evidence="1">Full body</tissue>
    </source>
</reference>
<dbReference type="AlphaFoldDB" id="A0A0L0C0R5"/>
<protein>
    <submittedName>
        <fullName evidence="1">Uncharacterized protein</fullName>
    </submittedName>
</protein>